<comment type="subcellular location">
    <subcellularLocation>
        <location evidence="1">Cell membrane</location>
    </subcellularLocation>
</comment>
<dbReference type="GO" id="GO:0005886">
    <property type="term" value="C:plasma membrane"/>
    <property type="evidence" value="ECO:0007669"/>
    <property type="project" value="UniProtKB-SubCell"/>
</dbReference>
<feature type="transmembrane region" description="Helical" evidence="4">
    <location>
        <begin position="331"/>
        <end position="356"/>
    </location>
</feature>
<keyword evidence="4" id="KW-1133">Transmembrane helix</keyword>
<dbReference type="PROSITE" id="PS00198">
    <property type="entry name" value="4FE4S_FER_1"/>
    <property type="match status" value="1"/>
</dbReference>
<evidence type="ECO:0000313" key="6">
    <source>
        <dbReference type="EMBL" id="HHK67845.1"/>
    </source>
</evidence>
<dbReference type="GO" id="GO:0016491">
    <property type="term" value="F:oxidoreductase activity"/>
    <property type="evidence" value="ECO:0007669"/>
    <property type="project" value="UniProtKB-ARBA"/>
</dbReference>
<gene>
    <name evidence="6" type="ORF">ENM11_01640</name>
</gene>
<dbReference type="EMBL" id="DRWN01000014">
    <property type="protein sequence ID" value="HHK67845.1"/>
    <property type="molecule type" value="Genomic_DNA"/>
</dbReference>
<feature type="domain" description="4Fe-4S ferredoxin-type" evidence="5">
    <location>
        <begin position="223"/>
        <end position="253"/>
    </location>
</feature>
<dbReference type="InterPro" id="IPR052378">
    <property type="entry name" value="NosR_regulator"/>
</dbReference>
<dbReference type="InterPro" id="IPR017896">
    <property type="entry name" value="4Fe4S_Fe-S-bd"/>
</dbReference>
<organism evidence="6">
    <name type="scientific">Caldiarchaeum subterraneum</name>
    <dbReference type="NCBI Taxonomy" id="311458"/>
    <lineage>
        <taxon>Archaea</taxon>
        <taxon>Nitrososphaerota</taxon>
        <taxon>Candidatus Caldarchaeales</taxon>
        <taxon>Candidatus Caldarchaeaceae</taxon>
        <taxon>Candidatus Caldarchaeum</taxon>
    </lineage>
</organism>
<feature type="transmembrane region" description="Helical" evidence="4">
    <location>
        <begin position="61"/>
        <end position="80"/>
    </location>
</feature>
<evidence type="ECO:0000256" key="3">
    <source>
        <dbReference type="ARBA" id="ARBA00023136"/>
    </source>
</evidence>
<keyword evidence="2" id="KW-1003">Cell membrane</keyword>
<dbReference type="PANTHER" id="PTHR30224:SF4">
    <property type="entry name" value="ELECTRON TRANSPORT PROTEIN YCCM-RELATED"/>
    <property type="match status" value="1"/>
</dbReference>
<dbReference type="AlphaFoldDB" id="A0A7C5L6M4"/>
<keyword evidence="4" id="KW-0812">Transmembrane</keyword>
<evidence type="ECO:0000256" key="2">
    <source>
        <dbReference type="ARBA" id="ARBA00022475"/>
    </source>
</evidence>
<feature type="transmembrane region" description="Helical" evidence="4">
    <location>
        <begin position="377"/>
        <end position="404"/>
    </location>
</feature>
<feature type="transmembrane region" description="Helical" evidence="4">
    <location>
        <begin position="424"/>
        <end position="448"/>
    </location>
</feature>
<feature type="transmembrane region" description="Helical" evidence="4">
    <location>
        <begin position="145"/>
        <end position="165"/>
    </location>
</feature>
<dbReference type="InterPro" id="IPR017900">
    <property type="entry name" value="4Fe4S_Fe_S_CS"/>
</dbReference>
<evidence type="ECO:0000259" key="5">
    <source>
        <dbReference type="PROSITE" id="PS51379"/>
    </source>
</evidence>
<feature type="transmembrane region" description="Helical" evidence="4">
    <location>
        <begin position="27"/>
        <end position="49"/>
    </location>
</feature>
<dbReference type="PROSITE" id="PS51379">
    <property type="entry name" value="4FE4S_FER_2"/>
    <property type="match status" value="1"/>
</dbReference>
<dbReference type="PANTHER" id="PTHR30224">
    <property type="entry name" value="ELECTRON TRANSPORT PROTEIN"/>
    <property type="match status" value="1"/>
</dbReference>
<feature type="transmembrane region" description="Helical" evidence="4">
    <location>
        <begin position="278"/>
        <end position="298"/>
    </location>
</feature>
<accession>A0A7C5L6M4</accession>
<name>A0A7C5L6M4_CALS0</name>
<dbReference type="Pfam" id="PF12801">
    <property type="entry name" value="Fer4_5"/>
    <property type="match status" value="2"/>
</dbReference>
<feature type="transmembrane region" description="Helical" evidence="4">
    <location>
        <begin position="122"/>
        <end position="139"/>
    </location>
</feature>
<comment type="caution">
    <text evidence="6">The sequence shown here is derived from an EMBL/GenBank/DDBJ whole genome shotgun (WGS) entry which is preliminary data.</text>
</comment>
<evidence type="ECO:0000256" key="4">
    <source>
        <dbReference type="SAM" id="Phobius"/>
    </source>
</evidence>
<protein>
    <submittedName>
        <fullName evidence="6">4Fe-4S binding protein</fullName>
    </submittedName>
</protein>
<reference evidence="6" key="1">
    <citation type="journal article" date="2020" name="mSystems">
        <title>Genome- and Community-Level Interaction Insights into Carbon Utilization and Element Cycling Functions of Hydrothermarchaeota in Hydrothermal Sediment.</title>
        <authorList>
            <person name="Zhou Z."/>
            <person name="Liu Y."/>
            <person name="Xu W."/>
            <person name="Pan J."/>
            <person name="Luo Z.H."/>
            <person name="Li M."/>
        </authorList>
    </citation>
    <scope>NUCLEOTIDE SEQUENCE [LARGE SCALE GENOMIC DNA]</scope>
    <source>
        <strain evidence="6">SpSt-1056</strain>
    </source>
</reference>
<sequence length="498" mass="56663">MESRQQYRWRFDLFRIPLIKWFVRKRWFQFAVITPNLAIFFILMIAGFYGLPVGNKNVSVLVVWILWWAALMILLVPIGGRLWCMMCPMPAIGEWLQRRTLTQKNEKNLGLGKKWPKFLDNIWLQNFSFLTVSSFIGVLTTRPLATAVMLFALVIVLPTILHLLFERRVFCRYVCPVSGFIGLYSMLAPLELRVKSREVCLKHVGKECFKGSENGYGCPWYEFPQNLNRNAYCGLCMECVKTCPLDNIALNLRIGGDDLLVEPWHGIKKRGLDEAFKVFIMTTLSILYALVFVGPYGWLKDLADVMGGATFKEMWSPQGNLLLESFNVESFLLFAGLVWGSTLLAAPAVFFAFSYAAKLASGVKHIPLKKIFINFSYSLVPLSLMSWVAFSLYILLVNGSYIVAALSDPFGWGWDLFGTKHFPWTPVLTSIIPYIQAALLIAGLYLSVKLAYRIAQRTMPSRNAAIKAAIPFAAMLTGLCLLYLGLWLDSFYWGWIAW</sequence>
<proteinExistence type="predicted"/>
<keyword evidence="3 4" id="KW-0472">Membrane</keyword>
<feature type="transmembrane region" description="Helical" evidence="4">
    <location>
        <begin position="469"/>
        <end position="488"/>
    </location>
</feature>
<evidence type="ECO:0000256" key="1">
    <source>
        <dbReference type="ARBA" id="ARBA00004236"/>
    </source>
</evidence>